<dbReference type="PANTHER" id="PTHR48100">
    <property type="entry name" value="BROAD-SPECIFICITY PHOSPHATASE YOR283W-RELATED"/>
    <property type="match status" value="1"/>
</dbReference>
<evidence type="ECO:0000313" key="2">
    <source>
        <dbReference type="EMBL" id="RNB48418.1"/>
    </source>
</evidence>
<dbReference type="InterPro" id="IPR029033">
    <property type="entry name" value="His_PPase_superfam"/>
</dbReference>
<sequence>MPEDYTGSTDLPLTSKGLIQVAKMSARVQKEFPPEFIWSSTLKRASQAAGILADAVGCPVAYLDDLRERQETESIREFRARAERILSSIEENSKAYKRIAIVSHGGMITKLIESFLPLPHENNVCFHSDNTGIHLLEQTPKWKIIRFANSTAHLNGDEPAANG</sequence>
<name>A0A3M8AB95_9BACL</name>
<dbReference type="AlphaFoldDB" id="A0A3M8AB95"/>
<dbReference type="SUPFAM" id="SSF53254">
    <property type="entry name" value="Phosphoglycerate mutase-like"/>
    <property type="match status" value="1"/>
</dbReference>
<dbReference type="EMBL" id="RHHN01000087">
    <property type="protein sequence ID" value="RNB48418.1"/>
    <property type="molecule type" value="Genomic_DNA"/>
</dbReference>
<reference evidence="1 4" key="2">
    <citation type="submission" date="2019-06" db="EMBL/GenBank/DDBJ databases">
        <title>Whole genome shotgun sequence of Brevibacillus agri NBRC 15538.</title>
        <authorList>
            <person name="Hosoyama A."/>
            <person name="Uohara A."/>
            <person name="Ohji S."/>
            <person name="Ichikawa N."/>
        </authorList>
    </citation>
    <scope>NUCLEOTIDE SEQUENCE [LARGE SCALE GENOMIC DNA]</scope>
    <source>
        <strain evidence="1 4">NBRC 15538</strain>
    </source>
</reference>
<protein>
    <submittedName>
        <fullName evidence="2">Histidine phosphatase family protein</fullName>
    </submittedName>
    <submittedName>
        <fullName evidence="1">Phosphoglycerate mutase</fullName>
    </submittedName>
</protein>
<reference evidence="2 3" key="1">
    <citation type="submission" date="2018-10" db="EMBL/GenBank/DDBJ databases">
        <title>Phylogenomics of Brevibacillus.</title>
        <authorList>
            <person name="Dunlap C."/>
        </authorList>
    </citation>
    <scope>NUCLEOTIDE SEQUENCE [LARGE SCALE GENOMIC DNA]</scope>
    <source>
        <strain evidence="2 3">NRRL NRS 1219</strain>
    </source>
</reference>
<dbReference type="GO" id="GO:0005737">
    <property type="term" value="C:cytoplasm"/>
    <property type="evidence" value="ECO:0007669"/>
    <property type="project" value="TreeGrafter"/>
</dbReference>
<organism evidence="2 3">
    <name type="scientific">Brevibacillus agri</name>
    <dbReference type="NCBI Taxonomy" id="51101"/>
    <lineage>
        <taxon>Bacteria</taxon>
        <taxon>Bacillati</taxon>
        <taxon>Bacillota</taxon>
        <taxon>Bacilli</taxon>
        <taxon>Bacillales</taxon>
        <taxon>Paenibacillaceae</taxon>
        <taxon>Brevibacillus</taxon>
    </lineage>
</organism>
<dbReference type="Pfam" id="PF00300">
    <property type="entry name" value="His_Phos_1"/>
    <property type="match status" value="2"/>
</dbReference>
<dbReference type="InterPro" id="IPR050275">
    <property type="entry name" value="PGM_Phosphatase"/>
</dbReference>
<dbReference type="OrthoDB" id="9782128at2"/>
<dbReference type="Proteomes" id="UP000276178">
    <property type="component" value="Unassembled WGS sequence"/>
</dbReference>
<dbReference type="EMBL" id="BJOD01000069">
    <property type="protein sequence ID" value="GED28379.1"/>
    <property type="molecule type" value="Genomic_DNA"/>
</dbReference>
<accession>A0A3M8AB95</accession>
<evidence type="ECO:0000313" key="4">
    <source>
        <dbReference type="Proteomes" id="UP000317180"/>
    </source>
</evidence>
<evidence type="ECO:0000313" key="3">
    <source>
        <dbReference type="Proteomes" id="UP000276178"/>
    </source>
</evidence>
<dbReference type="RefSeq" id="WP_081414800.1">
    <property type="nucleotide sequence ID" value="NZ_BJOD01000069.1"/>
</dbReference>
<dbReference type="InterPro" id="IPR013078">
    <property type="entry name" value="His_Pase_superF_clade-1"/>
</dbReference>
<keyword evidence="4" id="KW-1185">Reference proteome</keyword>
<dbReference type="Proteomes" id="UP000317180">
    <property type="component" value="Unassembled WGS sequence"/>
</dbReference>
<dbReference type="GO" id="GO:0016791">
    <property type="term" value="F:phosphatase activity"/>
    <property type="evidence" value="ECO:0007669"/>
    <property type="project" value="TreeGrafter"/>
</dbReference>
<proteinExistence type="predicted"/>
<evidence type="ECO:0000313" key="1">
    <source>
        <dbReference type="EMBL" id="GED28379.1"/>
    </source>
</evidence>
<dbReference type="PANTHER" id="PTHR48100:SF1">
    <property type="entry name" value="HISTIDINE PHOSPHATASE FAMILY PROTEIN-RELATED"/>
    <property type="match status" value="1"/>
</dbReference>
<comment type="caution">
    <text evidence="2">The sequence shown here is derived from an EMBL/GenBank/DDBJ whole genome shotgun (WGS) entry which is preliminary data.</text>
</comment>
<dbReference type="CDD" id="cd07067">
    <property type="entry name" value="HP_PGM_like"/>
    <property type="match status" value="1"/>
</dbReference>
<dbReference type="Gene3D" id="3.40.50.1240">
    <property type="entry name" value="Phosphoglycerate mutase-like"/>
    <property type="match status" value="2"/>
</dbReference>
<gene>
    <name evidence="1" type="ORF">BAG01nite_44810</name>
    <name evidence="2" type="ORF">EB820_23395</name>
</gene>